<feature type="transmembrane region" description="Helical" evidence="8">
    <location>
        <begin position="828"/>
        <end position="848"/>
    </location>
</feature>
<evidence type="ECO:0000313" key="11">
    <source>
        <dbReference type="EMBL" id="EEG31831.1"/>
    </source>
</evidence>
<sequence>MKRAMHRDYFREIIKSRNRFFSITLIILIGVSFFAGIKATGPDMKRTSAEYYKTQNLMDIKVVSSYGINQNDLKCIQQIEGVKTVMPSYTVDALETKEQDVVKVLSVPEDEEQSVNRLRIIEGRLPQSEGEAVIDERGKNADGYQVGDTITLEGENGDDISLKHSEYKIVGIANSPQYITIDRGSSTVGDGVATFFLAVPEQEFTQNVYTEAYVTLQNDIQEIYSEEYTSLIKQKRSEIEEALGARKGERLEEAKAEGLQEIKDGWAKLDDAQRQLDDAKQQLDDALAKLTSGEEQYNQSLAEYNRQISQAENQLAAAKAELDAGETQYQQGMAEYESGKRQLEEQQKKLEAGLAQLPGMTDEEIAAQRAKLNEALVQIAAGEQQLAAKRQEIEQAFAELPDLPPELVNSLTSMLQNLLTVAEQQDAAFAEQQKTVEQALAELPAESDDPGIVQQREQLEKQLAQIQRIRASLASTKSTLQTGLDKLSQISNADELYAQAMAQIEQAQTALDTQKKQVQDGLTQLDQLVSGKAQLEQAQQQLENARLELQIARLKLDSGTTQYESGKKELETQRAEGKRQLDEAKQQLDDGRSEYAKGLAEYEQNRIKAEKELPQNQQKLLDAEQQLDSLAPVSYYTFDRSVNPGYTSYRDDSDRIDNVASVFPVFFILVAALVCLTTMTRMVEEQRTQIGTLKALGYSKFDIMGKFLLYATLAALLGSISGLLIGYNLFPRLIFDAYGMLYTLPNLIVGYPLVYSLVSIAAALICTTVTAVAVSYSELIPMPATLMRPKAPKPGKQILLERIPFLWNHFSFIVKVTSRNLFRYKKRMLMTVIGIAGCTALMLTGFGIKDSISGIGDAQFGDIYQYDAIAALNTKADSEELDDFYAELNREAEVTGSCKVYQNTVDASGNNRQQSVSLLVPQDLSQIDEFVRLRNPDPIALDDSGAVITKRLSQLMDVGPGDTLTLVDSDNEQHEVRIAAVTEHYIQHYIYLSPDYYTEVFGEEPETNALLIQLTDGDASTEETLSSFLAKQDVVQQVVLYGSIREAFDKTIRSLDLVIVVLILSAAALAFVVLYNLTNINVSERMRELSTIKVLGFYDKEVSAYVYRENIVLTLIGVAVGLVLGVFLAQFVISTVETDIVIFNRSIKALSYLLAGTLTFAFSLIVNFVIHFKLKKINMVEALKSAE</sequence>
<evidence type="ECO:0000259" key="10">
    <source>
        <dbReference type="Pfam" id="PF12704"/>
    </source>
</evidence>
<dbReference type="STRING" id="537013.CLOSTMETH_00567"/>
<feature type="transmembrane region" description="Helical" evidence="8">
    <location>
        <begin position="1149"/>
        <end position="1170"/>
    </location>
</feature>
<comment type="caution">
    <text evidence="11">The sequence shown here is derived from an EMBL/GenBank/DDBJ whole genome shotgun (WGS) entry which is preliminary data.</text>
</comment>
<reference evidence="11 12" key="2">
    <citation type="submission" date="2009-02" db="EMBL/GenBank/DDBJ databases">
        <title>Draft genome sequence of Clostridium methylpentosum (DSM 5476).</title>
        <authorList>
            <person name="Sudarsanam P."/>
            <person name="Ley R."/>
            <person name="Guruge J."/>
            <person name="Turnbaugh P.J."/>
            <person name="Mahowald M."/>
            <person name="Liep D."/>
            <person name="Gordon J."/>
        </authorList>
    </citation>
    <scope>NUCLEOTIDE SEQUENCE [LARGE SCALE GENOMIC DNA]</scope>
    <source>
        <strain evidence="11 12">DSM 5476</strain>
    </source>
</reference>
<feature type="domain" description="ABC3 transporter permease C-terminal" evidence="9">
    <location>
        <begin position="662"/>
        <end position="775"/>
    </location>
</feature>
<feature type="coiled-coil region" evidence="6">
    <location>
        <begin position="269"/>
        <end position="399"/>
    </location>
</feature>
<evidence type="ECO:0000256" key="2">
    <source>
        <dbReference type="ARBA" id="ARBA00022475"/>
    </source>
</evidence>
<feature type="compositionally biased region" description="Basic and acidic residues" evidence="7">
    <location>
        <begin position="565"/>
        <end position="588"/>
    </location>
</feature>
<proteinExistence type="predicted"/>
<evidence type="ECO:0000313" key="12">
    <source>
        <dbReference type="Proteomes" id="UP000003340"/>
    </source>
</evidence>
<feature type="domain" description="MacB-like periplasmic core" evidence="10">
    <location>
        <begin position="24"/>
        <end position="218"/>
    </location>
</feature>
<feature type="transmembrane region" description="Helical" evidence="8">
    <location>
        <begin position="707"/>
        <end position="730"/>
    </location>
</feature>
<accession>C0E9R6</accession>
<keyword evidence="4 8" id="KW-1133">Transmembrane helix</keyword>
<comment type="subcellular location">
    <subcellularLocation>
        <location evidence="1">Cell membrane</location>
        <topology evidence="1">Multi-pass membrane protein</topology>
    </subcellularLocation>
</comment>
<dbReference type="eggNOG" id="COG0577">
    <property type="taxonomic scope" value="Bacteria"/>
</dbReference>
<evidence type="ECO:0000256" key="4">
    <source>
        <dbReference type="ARBA" id="ARBA00022989"/>
    </source>
</evidence>
<feature type="transmembrane region" description="Helical" evidence="8">
    <location>
        <begin position="750"/>
        <end position="774"/>
    </location>
</feature>
<evidence type="ECO:0000256" key="7">
    <source>
        <dbReference type="SAM" id="MobiDB-lite"/>
    </source>
</evidence>
<evidence type="ECO:0000256" key="8">
    <source>
        <dbReference type="SAM" id="Phobius"/>
    </source>
</evidence>
<dbReference type="Pfam" id="PF02687">
    <property type="entry name" value="FtsX"/>
    <property type="match status" value="2"/>
</dbReference>
<evidence type="ECO:0000256" key="3">
    <source>
        <dbReference type="ARBA" id="ARBA00022692"/>
    </source>
</evidence>
<feature type="region of interest" description="Disordered" evidence="7">
    <location>
        <begin position="562"/>
        <end position="588"/>
    </location>
</feature>
<protein>
    <submittedName>
        <fullName evidence="11">Efflux ABC transporter, permease protein</fullName>
    </submittedName>
</protein>
<feature type="domain" description="ABC3 transporter permease C-terminal" evidence="9">
    <location>
        <begin position="1061"/>
        <end position="1178"/>
    </location>
</feature>
<keyword evidence="2" id="KW-1003">Cell membrane</keyword>
<dbReference type="Proteomes" id="UP000003340">
    <property type="component" value="Unassembled WGS sequence"/>
</dbReference>
<keyword evidence="12" id="KW-1185">Reference proteome</keyword>
<dbReference type="AlphaFoldDB" id="C0E9R6"/>
<dbReference type="HOGENOM" id="CLU_005531_0_0_9"/>
<keyword evidence="3 8" id="KW-0812">Transmembrane</keyword>
<keyword evidence="5 8" id="KW-0472">Membrane</keyword>
<dbReference type="InterPro" id="IPR025857">
    <property type="entry name" value="MacB_PCD"/>
</dbReference>
<dbReference type="Pfam" id="PF12704">
    <property type="entry name" value="MacB_PCD"/>
    <property type="match status" value="2"/>
</dbReference>
<evidence type="ECO:0000256" key="6">
    <source>
        <dbReference type="SAM" id="Coils"/>
    </source>
</evidence>
<dbReference type="GO" id="GO:0005886">
    <property type="term" value="C:plasma membrane"/>
    <property type="evidence" value="ECO:0007669"/>
    <property type="project" value="UniProtKB-SubCell"/>
</dbReference>
<dbReference type="eggNOG" id="COG1511">
    <property type="taxonomic scope" value="Bacteria"/>
</dbReference>
<gene>
    <name evidence="11" type="ORF">CLOSTMETH_00567</name>
</gene>
<dbReference type="EMBL" id="ACEC01000021">
    <property type="protein sequence ID" value="EEG31831.1"/>
    <property type="molecule type" value="Genomic_DNA"/>
</dbReference>
<evidence type="ECO:0000256" key="5">
    <source>
        <dbReference type="ARBA" id="ARBA00023136"/>
    </source>
</evidence>
<feature type="transmembrane region" description="Helical" evidence="8">
    <location>
        <begin position="1057"/>
        <end position="1077"/>
    </location>
</feature>
<evidence type="ECO:0000259" key="9">
    <source>
        <dbReference type="Pfam" id="PF02687"/>
    </source>
</evidence>
<feature type="transmembrane region" description="Helical" evidence="8">
    <location>
        <begin position="659"/>
        <end position="679"/>
    </location>
</feature>
<dbReference type="InterPro" id="IPR038766">
    <property type="entry name" value="Membrane_comp_ABC_pdt"/>
</dbReference>
<reference evidence="11 12" key="1">
    <citation type="submission" date="2009-01" db="EMBL/GenBank/DDBJ databases">
        <authorList>
            <person name="Fulton L."/>
            <person name="Clifton S."/>
            <person name="Fulton B."/>
            <person name="Xu J."/>
            <person name="Minx P."/>
            <person name="Pepin K.H."/>
            <person name="Johnson M."/>
            <person name="Bhonagiri V."/>
            <person name="Nash W.E."/>
            <person name="Mardis E.R."/>
            <person name="Wilson R.K."/>
        </authorList>
    </citation>
    <scope>NUCLEOTIDE SEQUENCE [LARGE SCALE GENOMIC DNA]</scope>
    <source>
        <strain evidence="11 12">DSM 5476</strain>
    </source>
</reference>
<evidence type="ECO:0000256" key="1">
    <source>
        <dbReference type="ARBA" id="ARBA00004651"/>
    </source>
</evidence>
<dbReference type="PANTHER" id="PTHR30287:SF1">
    <property type="entry name" value="INNER MEMBRANE PROTEIN"/>
    <property type="match status" value="1"/>
</dbReference>
<organism evidence="11 12">
    <name type="scientific">[Clostridium] methylpentosum DSM 5476</name>
    <dbReference type="NCBI Taxonomy" id="537013"/>
    <lineage>
        <taxon>Bacteria</taxon>
        <taxon>Bacillati</taxon>
        <taxon>Bacillota</taxon>
        <taxon>Clostridia</taxon>
        <taxon>Eubacteriales</taxon>
        <taxon>Oscillospiraceae</taxon>
        <taxon>Oscillospiraceae incertae sedis</taxon>
    </lineage>
</organism>
<dbReference type="PANTHER" id="PTHR30287">
    <property type="entry name" value="MEMBRANE COMPONENT OF PREDICTED ABC SUPERFAMILY METABOLITE UPTAKE TRANSPORTER"/>
    <property type="match status" value="1"/>
</dbReference>
<feature type="domain" description="MacB-like periplasmic core" evidence="10">
    <location>
        <begin position="828"/>
        <end position="1020"/>
    </location>
</feature>
<name>C0E9R6_9FIRM</name>
<keyword evidence="6" id="KW-0175">Coiled coil</keyword>
<feature type="transmembrane region" description="Helical" evidence="8">
    <location>
        <begin position="20"/>
        <end position="37"/>
    </location>
</feature>
<feature type="transmembrane region" description="Helical" evidence="8">
    <location>
        <begin position="1110"/>
        <end position="1129"/>
    </location>
</feature>
<dbReference type="InterPro" id="IPR003838">
    <property type="entry name" value="ABC3_permease_C"/>
</dbReference>